<feature type="compositionally biased region" description="Basic residues" evidence="1">
    <location>
        <begin position="76"/>
        <end position="86"/>
    </location>
</feature>
<keyword evidence="3" id="KW-1185">Reference proteome</keyword>
<sequence length="122" mass="13786">MAELGTSWRPQWWRLDQRRLEARWRQPDVAAAELGDDTSTKRSSPAWGGELVGWGNMSSPVWERRTSPTWEGGPRRSGRGGPRRRRKEEVAYVGNMTSPAWERRTLPVAAGCAQANVARGRN</sequence>
<dbReference type="HOGENOM" id="CLU_2030561_0_0_1"/>
<evidence type="ECO:0000256" key="1">
    <source>
        <dbReference type="SAM" id="MobiDB-lite"/>
    </source>
</evidence>
<dbReference type="EMBL" id="CM000126">
    <property type="protein sequence ID" value="EAY74881.1"/>
    <property type="molecule type" value="Genomic_DNA"/>
</dbReference>
<organism evidence="2 3">
    <name type="scientific">Oryza sativa subsp. indica</name>
    <name type="common">Rice</name>
    <dbReference type="NCBI Taxonomy" id="39946"/>
    <lineage>
        <taxon>Eukaryota</taxon>
        <taxon>Viridiplantae</taxon>
        <taxon>Streptophyta</taxon>
        <taxon>Embryophyta</taxon>
        <taxon>Tracheophyta</taxon>
        <taxon>Spermatophyta</taxon>
        <taxon>Magnoliopsida</taxon>
        <taxon>Liliopsida</taxon>
        <taxon>Poales</taxon>
        <taxon>Poaceae</taxon>
        <taxon>BOP clade</taxon>
        <taxon>Oryzoideae</taxon>
        <taxon>Oryzeae</taxon>
        <taxon>Oryzinae</taxon>
        <taxon>Oryza</taxon>
        <taxon>Oryza sativa</taxon>
    </lineage>
</organism>
<protein>
    <submittedName>
        <fullName evidence="2">Uncharacterized protein</fullName>
    </submittedName>
</protein>
<feature type="region of interest" description="Disordered" evidence="1">
    <location>
        <begin position="28"/>
        <end position="88"/>
    </location>
</feature>
<name>A2WSD5_ORYSI</name>
<dbReference type="Gramene" id="BGIOSGA001253-TA">
    <property type="protein sequence ID" value="BGIOSGA001253-PA"/>
    <property type="gene ID" value="BGIOSGA001253"/>
</dbReference>
<dbReference type="AlphaFoldDB" id="A2WSD5"/>
<gene>
    <name evidence="2" type="ORF">OsI_02770</name>
</gene>
<evidence type="ECO:0000313" key="2">
    <source>
        <dbReference type="EMBL" id="EAY74881.1"/>
    </source>
</evidence>
<proteinExistence type="predicted"/>
<reference evidence="2 3" key="1">
    <citation type="journal article" date="2005" name="PLoS Biol.">
        <title>The genomes of Oryza sativa: a history of duplications.</title>
        <authorList>
            <person name="Yu J."/>
            <person name="Wang J."/>
            <person name="Lin W."/>
            <person name="Li S."/>
            <person name="Li H."/>
            <person name="Zhou J."/>
            <person name="Ni P."/>
            <person name="Dong W."/>
            <person name="Hu S."/>
            <person name="Zeng C."/>
            <person name="Zhang J."/>
            <person name="Zhang Y."/>
            <person name="Li R."/>
            <person name="Xu Z."/>
            <person name="Li S."/>
            <person name="Li X."/>
            <person name="Zheng H."/>
            <person name="Cong L."/>
            <person name="Lin L."/>
            <person name="Yin J."/>
            <person name="Geng J."/>
            <person name="Li G."/>
            <person name="Shi J."/>
            <person name="Liu J."/>
            <person name="Lv H."/>
            <person name="Li J."/>
            <person name="Wang J."/>
            <person name="Deng Y."/>
            <person name="Ran L."/>
            <person name="Shi X."/>
            <person name="Wang X."/>
            <person name="Wu Q."/>
            <person name="Li C."/>
            <person name="Ren X."/>
            <person name="Wang J."/>
            <person name="Wang X."/>
            <person name="Li D."/>
            <person name="Liu D."/>
            <person name="Zhang X."/>
            <person name="Ji Z."/>
            <person name="Zhao W."/>
            <person name="Sun Y."/>
            <person name="Zhang Z."/>
            <person name="Bao J."/>
            <person name="Han Y."/>
            <person name="Dong L."/>
            <person name="Ji J."/>
            <person name="Chen P."/>
            <person name="Wu S."/>
            <person name="Liu J."/>
            <person name="Xiao Y."/>
            <person name="Bu D."/>
            <person name="Tan J."/>
            <person name="Yang L."/>
            <person name="Ye C."/>
            <person name="Zhang J."/>
            <person name="Xu J."/>
            <person name="Zhou Y."/>
            <person name="Yu Y."/>
            <person name="Zhang B."/>
            <person name="Zhuang S."/>
            <person name="Wei H."/>
            <person name="Liu B."/>
            <person name="Lei M."/>
            <person name="Yu H."/>
            <person name="Li Y."/>
            <person name="Xu H."/>
            <person name="Wei S."/>
            <person name="He X."/>
            <person name="Fang L."/>
            <person name="Zhang Z."/>
            <person name="Zhang Y."/>
            <person name="Huang X."/>
            <person name="Su Z."/>
            <person name="Tong W."/>
            <person name="Li J."/>
            <person name="Tong Z."/>
            <person name="Li S."/>
            <person name="Ye J."/>
            <person name="Wang L."/>
            <person name="Fang L."/>
            <person name="Lei T."/>
            <person name="Chen C."/>
            <person name="Chen H."/>
            <person name="Xu Z."/>
            <person name="Li H."/>
            <person name="Huang H."/>
            <person name="Zhang F."/>
            <person name="Xu H."/>
            <person name="Li N."/>
            <person name="Zhao C."/>
            <person name="Li S."/>
            <person name="Dong L."/>
            <person name="Huang Y."/>
            <person name="Li L."/>
            <person name="Xi Y."/>
            <person name="Qi Q."/>
            <person name="Li W."/>
            <person name="Zhang B."/>
            <person name="Hu W."/>
            <person name="Zhang Y."/>
            <person name="Tian X."/>
            <person name="Jiao Y."/>
            <person name="Liang X."/>
            <person name="Jin J."/>
            <person name="Gao L."/>
            <person name="Zheng W."/>
            <person name="Hao B."/>
            <person name="Liu S."/>
            <person name="Wang W."/>
            <person name="Yuan L."/>
            <person name="Cao M."/>
            <person name="McDermott J."/>
            <person name="Samudrala R."/>
            <person name="Wang J."/>
            <person name="Wong G.K."/>
            <person name="Yang H."/>
        </authorList>
    </citation>
    <scope>NUCLEOTIDE SEQUENCE [LARGE SCALE GENOMIC DNA]</scope>
    <source>
        <strain evidence="3">cv. 93-11</strain>
    </source>
</reference>
<evidence type="ECO:0000313" key="3">
    <source>
        <dbReference type="Proteomes" id="UP000007015"/>
    </source>
</evidence>
<dbReference type="Proteomes" id="UP000007015">
    <property type="component" value="Chromosome 1"/>
</dbReference>
<accession>A2WSD5</accession>